<keyword evidence="2" id="KW-0732">Signal</keyword>
<dbReference type="Pfam" id="PF01915">
    <property type="entry name" value="Glyco_hydro_3_C"/>
    <property type="match status" value="1"/>
</dbReference>
<protein>
    <submittedName>
        <fullName evidence="5">Glycoside hydrolase family 3 C-terminal domain-containing protein</fullName>
    </submittedName>
</protein>
<comment type="similarity">
    <text evidence="1">Belongs to the glycosyl hydrolase 3 family.</text>
</comment>
<dbReference type="InterPro" id="IPR036881">
    <property type="entry name" value="Glyco_hydro_3_C_sf"/>
</dbReference>
<evidence type="ECO:0000256" key="1">
    <source>
        <dbReference type="ARBA" id="ARBA00005336"/>
    </source>
</evidence>
<dbReference type="SMART" id="SM01217">
    <property type="entry name" value="Fn3_like"/>
    <property type="match status" value="1"/>
</dbReference>
<dbReference type="SUPFAM" id="SSF52279">
    <property type="entry name" value="Beta-D-glucan exohydrolase, C-terminal domain"/>
    <property type="match status" value="1"/>
</dbReference>
<gene>
    <name evidence="5" type="ORF">ACFQ5N_05765</name>
</gene>
<dbReference type="InterPro" id="IPR001764">
    <property type="entry name" value="Glyco_hydro_3_N"/>
</dbReference>
<dbReference type="Gene3D" id="3.40.50.1700">
    <property type="entry name" value="Glycoside hydrolase family 3 C-terminal domain"/>
    <property type="match status" value="2"/>
</dbReference>
<dbReference type="Gene3D" id="3.20.20.300">
    <property type="entry name" value="Glycoside hydrolase, family 3, N-terminal domain"/>
    <property type="match status" value="1"/>
</dbReference>
<dbReference type="InterPro" id="IPR044993">
    <property type="entry name" value="BXL"/>
</dbReference>
<dbReference type="EMBL" id="JBHTMV010000003">
    <property type="protein sequence ID" value="MFD1293337.1"/>
    <property type="molecule type" value="Genomic_DNA"/>
</dbReference>
<proteinExistence type="inferred from homology"/>
<comment type="caution">
    <text evidence="5">The sequence shown here is derived from an EMBL/GenBank/DDBJ whole genome shotgun (WGS) entry which is preliminary data.</text>
</comment>
<dbReference type="PROSITE" id="PS51820">
    <property type="entry name" value="PA14"/>
    <property type="match status" value="1"/>
</dbReference>
<keyword evidence="6" id="KW-1185">Reference proteome</keyword>
<name>A0ABW3WN34_9FLAO</name>
<dbReference type="SUPFAM" id="SSF51445">
    <property type="entry name" value="(Trans)glycosidases"/>
    <property type="match status" value="1"/>
</dbReference>
<dbReference type="GO" id="GO:0016787">
    <property type="term" value="F:hydrolase activity"/>
    <property type="evidence" value="ECO:0007669"/>
    <property type="project" value="UniProtKB-KW"/>
</dbReference>
<organism evidence="5 6">
    <name type="scientific">Lutibacter holmesii</name>
    <dbReference type="NCBI Taxonomy" id="1137985"/>
    <lineage>
        <taxon>Bacteria</taxon>
        <taxon>Pseudomonadati</taxon>
        <taxon>Bacteroidota</taxon>
        <taxon>Flavobacteriia</taxon>
        <taxon>Flavobacteriales</taxon>
        <taxon>Flavobacteriaceae</taxon>
        <taxon>Lutibacter</taxon>
    </lineage>
</organism>
<dbReference type="InterPro" id="IPR002772">
    <property type="entry name" value="Glyco_hydro_3_C"/>
</dbReference>
<dbReference type="InterPro" id="IPR036962">
    <property type="entry name" value="Glyco_hydro_3_N_sf"/>
</dbReference>
<dbReference type="InterPro" id="IPR037524">
    <property type="entry name" value="PA14/GLEYA"/>
</dbReference>
<dbReference type="Proteomes" id="UP001597241">
    <property type="component" value="Unassembled WGS sequence"/>
</dbReference>
<evidence type="ECO:0000313" key="5">
    <source>
        <dbReference type="EMBL" id="MFD1293337.1"/>
    </source>
</evidence>
<dbReference type="Pfam" id="PF07691">
    <property type="entry name" value="PA14"/>
    <property type="match status" value="1"/>
</dbReference>
<dbReference type="Pfam" id="PF00933">
    <property type="entry name" value="Glyco_hydro_3"/>
    <property type="match status" value="1"/>
</dbReference>
<feature type="domain" description="PA14" evidence="4">
    <location>
        <begin position="457"/>
        <end position="598"/>
    </location>
</feature>
<reference evidence="6" key="1">
    <citation type="journal article" date="2019" name="Int. J. Syst. Evol. Microbiol.">
        <title>The Global Catalogue of Microorganisms (GCM) 10K type strain sequencing project: providing services to taxonomists for standard genome sequencing and annotation.</title>
        <authorList>
            <consortium name="The Broad Institute Genomics Platform"/>
            <consortium name="The Broad Institute Genome Sequencing Center for Infectious Disease"/>
            <person name="Wu L."/>
            <person name="Ma J."/>
        </authorList>
    </citation>
    <scope>NUCLEOTIDE SEQUENCE [LARGE SCALE GENOMIC DNA]</scope>
    <source>
        <strain evidence="6">CCUG 62221</strain>
    </source>
</reference>
<dbReference type="Gene3D" id="2.60.40.10">
    <property type="entry name" value="Immunoglobulins"/>
    <property type="match status" value="1"/>
</dbReference>
<dbReference type="InterPro" id="IPR017853">
    <property type="entry name" value="GH"/>
</dbReference>
<accession>A0ABW3WN34</accession>
<evidence type="ECO:0000259" key="4">
    <source>
        <dbReference type="PROSITE" id="PS51820"/>
    </source>
</evidence>
<dbReference type="PRINTS" id="PR00133">
    <property type="entry name" value="GLHYDRLASE3"/>
</dbReference>
<dbReference type="InterPro" id="IPR026891">
    <property type="entry name" value="Fn3-like"/>
</dbReference>
<dbReference type="PROSITE" id="PS51257">
    <property type="entry name" value="PROKAR_LIPOPROTEIN"/>
    <property type="match status" value="1"/>
</dbReference>
<evidence type="ECO:0000256" key="2">
    <source>
        <dbReference type="ARBA" id="ARBA00022729"/>
    </source>
</evidence>
<evidence type="ECO:0000256" key="3">
    <source>
        <dbReference type="ARBA" id="ARBA00022801"/>
    </source>
</evidence>
<evidence type="ECO:0000313" key="6">
    <source>
        <dbReference type="Proteomes" id="UP001597241"/>
    </source>
</evidence>
<dbReference type="RefSeq" id="WP_386808535.1">
    <property type="nucleotide sequence ID" value="NZ_JBHTMV010000003.1"/>
</dbReference>
<dbReference type="InterPro" id="IPR013783">
    <property type="entry name" value="Ig-like_fold"/>
</dbReference>
<dbReference type="PANTHER" id="PTHR42721">
    <property type="entry name" value="SUGAR HYDROLASE-RELATED"/>
    <property type="match status" value="1"/>
</dbReference>
<dbReference type="PANTHER" id="PTHR42721:SF3">
    <property type="entry name" value="BETA-D-XYLOSIDASE 5-RELATED"/>
    <property type="match status" value="1"/>
</dbReference>
<dbReference type="InterPro" id="IPR011658">
    <property type="entry name" value="PA14_dom"/>
</dbReference>
<dbReference type="SUPFAM" id="SSF56988">
    <property type="entry name" value="Anthrax protective antigen"/>
    <property type="match status" value="1"/>
</dbReference>
<keyword evidence="3 5" id="KW-0378">Hydrolase</keyword>
<dbReference type="SMART" id="SM00758">
    <property type="entry name" value="PA14"/>
    <property type="match status" value="1"/>
</dbReference>
<sequence length="876" mass="98091">MKKTILPLFLILAMSCSKEIPVHKNVHKSFDERAKYLVSLMTLEEKVSQMSYESPEIARLEIPEYNWWNECLHGVARAGIATVFPQAIGMGAMWDKDQMFKVATAVSDEARAKHHEFASRGKRGIYQGLTYWTPNINIFRDPRWGRGMETYGEDPYLTGELAVQYIKGLQGDDTNYFKLIATAKHFVVHSGPEIDRHRFNATPTPFDMLNTYSPHFEKVIKEAGVYSVMCAYNSYNGLPCCGNTELNDLLRNDWGFNGYIVSDCWAIVDFYNKDAHAVTETQQEAAAMAVKAGTDLNCGSTYPALVEAVKKGHITEEELNVSVERLIVARLRLGLFAPKGAVKFENISYDVVDSENHRLLALETARKSLVLLKNENNLLPLSKNVKKVAVIGPNSNDLEVLLGNYNGYPSNPITPLNGIIQKLPNAEVNYAVGCKTAKGLPIFEVVPSAVLFTDESLKENGLNAEYFSNLECEGNPLYTQIDDNVDFTWRTTSPFEDIKYDQFSARWTGYISVPKTGKYALGGEAFSGMKLYLNDSLIVAREDVHHPKKEYEYVTLKANIPYKIKLEYKQNNTDYAIMKFLWEAPNDSLEKEAIQLAKESDVIILCMGLSPLLEGEEMKVKVDGFSGGDRLDVKLPATQTELMKKLQKLGKPMVLVLLNGSAVAINWENEHIPAIIEAWYPGQAGGTAIADVIFGDYNPAGRLPLTFYKDINDIPAFSDYNMKGKTYRYFKGNPLYQFGYGLSFTTFEYSNFNVPSSIETNKELLVSVEVTNTGNVAGEEVVQLYATKVIDDGFNPTRNLVGFKRLFLKVGETKTVNFKVVPKQLASVDENYVQVVNNEVLQFSVGGSQPNEELDTVQKVITKEVQLIGGAYLINN</sequence>
<dbReference type="Pfam" id="PF14310">
    <property type="entry name" value="Fn3-like"/>
    <property type="match status" value="1"/>
</dbReference>